<dbReference type="Proteomes" id="UP001500266">
    <property type="component" value="Unassembled WGS sequence"/>
</dbReference>
<protein>
    <submittedName>
        <fullName evidence="1">Uncharacterized protein</fullName>
    </submittedName>
</protein>
<proteinExistence type="predicted"/>
<keyword evidence="2" id="KW-1185">Reference proteome</keyword>
<reference evidence="2" key="1">
    <citation type="journal article" date="2019" name="Int. J. Syst. Evol. Microbiol.">
        <title>The Global Catalogue of Microorganisms (GCM) 10K type strain sequencing project: providing services to taxonomists for standard genome sequencing and annotation.</title>
        <authorList>
            <consortium name="The Broad Institute Genomics Platform"/>
            <consortium name="The Broad Institute Genome Sequencing Center for Infectious Disease"/>
            <person name="Wu L."/>
            <person name="Ma J."/>
        </authorList>
    </citation>
    <scope>NUCLEOTIDE SEQUENCE [LARGE SCALE GENOMIC DNA]</scope>
    <source>
        <strain evidence="2">JCM 17316</strain>
    </source>
</reference>
<name>A0ABP7Z979_9ACTN</name>
<comment type="caution">
    <text evidence="1">The sequence shown here is derived from an EMBL/GenBank/DDBJ whole genome shotgun (WGS) entry which is preliminary data.</text>
</comment>
<gene>
    <name evidence="1" type="ORF">GCM10022416_47080</name>
</gene>
<sequence length="203" mass="21743">MTETPGFERGAVPADHADREALEALAAARGWERIEDRPPGFGETGRQVWRAGDAVRLVHLESAELGARYVGAEGAAQEPVEEVFAAVAAVLPTVPVEEILAGLLADPMPAPRDLLRGLNRLVAADLPALESGGRRPEDPRYRQVVERLAGHPDRQVRRALLSAADRLAAVRPGLAGPILARRGEETELGHLVDAFAAAVEARR</sequence>
<dbReference type="EMBL" id="BAABDO010000087">
    <property type="protein sequence ID" value="GAA4150588.1"/>
    <property type="molecule type" value="Genomic_DNA"/>
</dbReference>
<evidence type="ECO:0000313" key="1">
    <source>
        <dbReference type="EMBL" id="GAA4150588.1"/>
    </source>
</evidence>
<evidence type="ECO:0000313" key="2">
    <source>
        <dbReference type="Proteomes" id="UP001500266"/>
    </source>
</evidence>
<organism evidence="1 2">
    <name type="scientific">Actinomadura keratinilytica</name>
    <dbReference type="NCBI Taxonomy" id="547461"/>
    <lineage>
        <taxon>Bacteria</taxon>
        <taxon>Bacillati</taxon>
        <taxon>Actinomycetota</taxon>
        <taxon>Actinomycetes</taxon>
        <taxon>Streptosporangiales</taxon>
        <taxon>Thermomonosporaceae</taxon>
        <taxon>Actinomadura</taxon>
    </lineage>
</organism>
<accession>A0ABP7Z979</accession>
<dbReference type="RefSeq" id="WP_345023728.1">
    <property type="nucleotide sequence ID" value="NZ_BAABDO010000087.1"/>
</dbReference>